<protein>
    <recommendedName>
        <fullName evidence="3">methylated-DNA--[protein]-cysteine S-methyltransferase</fullName>
        <ecNumber evidence="3">2.1.1.63</ecNumber>
    </recommendedName>
</protein>
<dbReference type="SUPFAM" id="SSF53155">
    <property type="entry name" value="Methylated DNA-protein cysteine methyltransferase domain"/>
    <property type="match status" value="1"/>
</dbReference>
<dbReference type="PANTHER" id="PTHR10815">
    <property type="entry name" value="METHYLATED-DNA--PROTEIN-CYSTEINE METHYLTRANSFERASE"/>
    <property type="match status" value="1"/>
</dbReference>
<dbReference type="SUPFAM" id="SSF46767">
    <property type="entry name" value="Methylated DNA-protein cysteine methyltransferase, C-terminal domain"/>
    <property type="match status" value="1"/>
</dbReference>
<dbReference type="Pfam" id="PF01035">
    <property type="entry name" value="DNA_binding_1"/>
    <property type="match status" value="1"/>
</dbReference>
<evidence type="ECO:0000256" key="7">
    <source>
        <dbReference type="ARBA" id="ARBA00023204"/>
    </source>
</evidence>
<dbReference type="EC" id="2.1.1.63" evidence="3"/>
<feature type="domain" description="Methylated-DNA-[protein]-cysteine S-methyltransferase DNA binding" evidence="9">
    <location>
        <begin position="81"/>
        <end position="162"/>
    </location>
</feature>
<gene>
    <name evidence="10" type="ORF">A3A87_09300</name>
</gene>
<evidence type="ECO:0000256" key="5">
    <source>
        <dbReference type="ARBA" id="ARBA00022679"/>
    </source>
</evidence>
<dbReference type="NCBIfam" id="TIGR00589">
    <property type="entry name" value="ogt"/>
    <property type="match status" value="1"/>
</dbReference>
<reference evidence="10 11" key="1">
    <citation type="journal article" date="2016" name="Nat. Commun.">
        <title>Thousands of microbial genomes shed light on interconnected biogeochemical processes in an aquifer system.</title>
        <authorList>
            <person name="Anantharaman K."/>
            <person name="Brown C.T."/>
            <person name="Hug L.A."/>
            <person name="Sharon I."/>
            <person name="Castelle C.J."/>
            <person name="Probst A.J."/>
            <person name="Thomas B.C."/>
            <person name="Singh A."/>
            <person name="Wilkins M.J."/>
            <person name="Karaoz U."/>
            <person name="Brodie E.L."/>
            <person name="Williams K.H."/>
            <person name="Hubbard S.S."/>
            <person name="Banfield J.F."/>
        </authorList>
    </citation>
    <scope>NUCLEOTIDE SEQUENCE [LARGE SCALE GENOMIC DNA]</scope>
</reference>
<dbReference type="PANTHER" id="PTHR10815:SF13">
    <property type="entry name" value="METHYLATED-DNA--PROTEIN-CYSTEINE METHYLTRANSFERASE"/>
    <property type="match status" value="1"/>
</dbReference>
<dbReference type="CDD" id="cd06445">
    <property type="entry name" value="ATase"/>
    <property type="match status" value="1"/>
</dbReference>
<keyword evidence="5" id="KW-0808">Transferase</keyword>
<evidence type="ECO:0000256" key="4">
    <source>
        <dbReference type="ARBA" id="ARBA00022603"/>
    </source>
</evidence>
<dbReference type="PROSITE" id="PS00374">
    <property type="entry name" value="MGMT"/>
    <property type="match status" value="1"/>
</dbReference>
<dbReference type="GO" id="GO:0003908">
    <property type="term" value="F:methylated-DNA-[protein]-cysteine S-methyltransferase activity"/>
    <property type="evidence" value="ECO:0007669"/>
    <property type="project" value="UniProtKB-EC"/>
</dbReference>
<comment type="caution">
    <text evidence="10">The sequence shown here is derived from an EMBL/GenBank/DDBJ whole genome shotgun (WGS) entry which is preliminary data.</text>
</comment>
<dbReference type="FunFam" id="1.10.10.10:FF:000214">
    <property type="entry name" value="Methylated-DNA--protein-cysteine methyltransferase"/>
    <property type="match status" value="1"/>
</dbReference>
<comment type="similarity">
    <text evidence="2">Belongs to the MGMT family.</text>
</comment>
<evidence type="ECO:0000313" key="11">
    <source>
        <dbReference type="Proteomes" id="UP000179037"/>
    </source>
</evidence>
<dbReference type="STRING" id="1817768.A3A87_09300"/>
<keyword evidence="7" id="KW-0234">DNA repair</keyword>
<comment type="catalytic activity">
    <reaction evidence="8">
        <text>a 6-O-methyl-2'-deoxyguanosine in DNA + L-cysteinyl-[protein] = S-methyl-L-cysteinyl-[protein] + a 2'-deoxyguanosine in DNA</text>
        <dbReference type="Rhea" id="RHEA:24000"/>
        <dbReference type="Rhea" id="RHEA-COMP:10131"/>
        <dbReference type="Rhea" id="RHEA-COMP:10132"/>
        <dbReference type="Rhea" id="RHEA-COMP:11367"/>
        <dbReference type="Rhea" id="RHEA-COMP:11368"/>
        <dbReference type="ChEBI" id="CHEBI:29950"/>
        <dbReference type="ChEBI" id="CHEBI:82612"/>
        <dbReference type="ChEBI" id="CHEBI:85445"/>
        <dbReference type="ChEBI" id="CHEBI:85448"/>
        <dbReference type="EC" id="2.1.1.63"/>
    </reaction>
</comment>
<dbReference type="InterPro" id="IPR001497">
    <property type="entry name" value="MethylDNA_cys_MeTrfase_AS"/>
</dbReference>
<evidence type="ECO:0000259" key="9">
    <source>
        <dbReference type="Pfam" id="PF01035"/>
    </source>
</evidence>
<dbReference type="Gene3D" id="1.10.10.10">
    <property type="entry name" value="Winged helix-like DNA-binding domain superfamily/Winged helix DNA-binding domain"/>
    <property type="match status" value="1"/>
</dbReference>
<organism evidence="10 11">
    <name type="scientific">Candidatus Muproteobacteria bacterium RIFCSPLOWO2_01_FULL_60_18</name>
    <dbReference type="NCBI Taxonomy" id="1817768"/>
    <lineage>
        <taxon>Bacteria</taxon>
        <taxon>Pseudomonadati</taxon>
        <taxon>Pseudomonadota</taxon>
        <taxon>Candidatus Muproteobacteria</taxon>
    </lineage>
</organism>
<evidence type="ECO:0000256" key="1">
    <source>
        <dbReference type="ARBA" id="ARBA00001286"/>
    </source>
</evidence>
<dbReference type="InterPro" id="IPR036631">
    <property type="entry name" value="MGMT_N_sf"/>
</dbReference>
<dbReference type="GO" id="GO:0032259">
    <property type="term" value="P:methylation"/>
    <property type="evidence" value="ECO:0007669"/>
    <property type="project" value="UniProtKB-KW"/>
</dbReference>
<dbReference type="AlphaFoldDB" id="A0A1F6U5H1"/>
<evidence type="ECO:0000256" key="3">
    <source>
        <dbReference type="ARBA" id="ARBA00011918"/>
    </source>
</evidence>
<dbReference type="Proteomes" id="UP000179037">
    <property type="component" value="Unassembled WGS sequence"/>
</dbReference>
<dbReference type="GO" id="GO:0006281">
    <property type="term" value="P:DNA repair"/>
    <property type="evidence" value="ECO:0007669"/>
    <property type="project" value="UniProtKB-KW"/>
</dbReference>
<evidence type="ECO:0000256" key="2">
    <source>
        <dbReference type="ARBA" id="ARBA00008711"/>
    </source>
</evidence>
<dbReference type="InterPro" id="IPR036217">
    <property type="entry name" value="MethylDNA_cys_MeTrfase_DNAb"/>
</dbReference>
<comment type="catalytic activity">
    <reaction evidence="1">
        <text>a 4-O-methyl-thymidine in DNA + L-cysteinyl-[protein] = a thymidine in DNA + S-methyl-L-cysteinyl-[protein]</text>
        <dbReference type="Rhea" id="RHEA:53428"/>
        <dbReference type="Rhea" id="RHEA-COMP:10131"/>
        <dbReference type="Rhea" id="RHEA-COMP:10132"/>
        <dbReference type="Rhea" id="RHEA-COMP:13555"/>
        <dbReference type="Rhea" id="RHEA-COMP:13556"/>
        <dbReference type="ChEBI" id="CHEBI:29950"/>
        <dbReference type="ChEBI" id="CHEBI:82612"/>
        <dbReference type="ChEBI" id="CHEBI:137386"/>
        <dbReference type="ChEBI" id="CHEBI:137387"/>
        <dbReference type="EC" id="2.1.1.63"/>
    </reaction>
</comment>
<evidence type="ECO:0000313" key="10">
    <source>
        <dbReference type="EMBL" id="OGI52635.1"/>
    </source>
</evidence>
<keyword evidence="4" id="KW-0489">Methyltransferase</keyword>
<accession>A0A1F6U5H1</accession>
<dbReference type="InterPro" id="IPR036388">
    <property type="entry name" value="WH-like_DNA-bd_sf"/>
</dbReference>
<dbReference type="Gene3D" id="3.30.160.70">
    <property type="entry name" value="Methylated DNA-protein cysteine methyltransferase domain"/>
    <property type="match status" value="1"/>
</dbReference>
<dbReference type="InterPro" id="IPR014048">
    <property type="entry name" value="MethylDNA_cys_MeTrfase_DNA-bd"/>
</dbReference>
<name>A0A1F6U5H1_9PROT</name>
<keyword evidence="6" id="KW-0227">DNA damage</keyword>
<dbReference type="EMBL" id="MFTC01000011">
    <property type="protein sequence ID" value="OGI52635.1"/>
    <property type="molecule type" value="Genomic_DNA"/>
</dbReference>
<evidence type="ECO:0000256" key="8">
    <source>
        <dbReference type="ARBA" id="ARBA00049348"/>
    </source>
</evidence>
<sequence>MRSRRASSQARGYDAVIATPVGRVGVMVRDGALVDVAFLGKSAALHAPRTDMARRACRQIRSYFSNSRHSFHIPLKLSGTAFQQRVWRALRRIPAGRTLSYGKLARRLDTSARAVGNACRANLVPIVVPCHRVVAESGIGGFMGKRSGSPLSLKYWLLEHERRE</sequence>
<proteinExistence type="inferred from homology"/>
<evidence type="ECO:0000256" key="6">
    <source>
        <dbReference type="ARBA" id="ARBA00022763"/>
    </source>
</evidence>